<gene>
    <name evidence="6" type="ORF">MAMMFC1_00918</name>
</gene>
<dbReference type="GO" id="GO:0012505">
    <property type="term" value="C:endomembrane system"/>
    <property type="evidence" value="ECO:0007669"/>
    <property type="project" value="UniProtKB-SubCell"/>
</dbReference>
<evidence type="ECO:0000259" key="5">
    <source>
        <dbReference type="Pfam" id="PF06803"/>
    </source>
</evidence>
<proteinExistence type="predicted"/>
<dbReference type="EMBL" id="AP018449">
    <property type="protein sequence ID" value="BBB90270.1"/>
    <property type="molecule type" value="Genomic_DNA"/>
</dbReference>
<dbReference type="AlphaFoldDB" id="A0A348AGS2"/>
<keyword evidence="7" id="KW-1185">Reference proteome</keyword>
<dbReference type="PIRSF" id="PIRSF031804">
    <property type="entry name" value="UCP031804"/>
    <property type="match status" value="1"/>
</dbReference>
<organism evidence="6 7">
    <name type="scientific">Methylomusa anaerophila</name>
    <dbReference type="NCBI Taxonomy" id="1930071"/>
    <lineage>
        <taxon>Bacteria</taxon>
        <taxon>Bacillati</taxon>
        <taxon>Bacillota</taxon>
        <taxon>Negativicutes</taxon>
        <taxon>Selenomonadales</taxon>
        <taxon>Sporomusaceae</taxon>
        <taxon>Methylomusa</taxon>
    </lineage>
</organism>
<reference evidence="6 7" key="1">
    <citation type="journal article" date="2018" name="Int. J. Syst. Evol. Microbiol.">
        <title>Methylomusa anaerophila gen. nov., sp. nov., an anaerobic methanol-utilizing bacterium isolated from a microbial fuel cell.</title>
        <authorList>
            <person name="Amano N."/>
            <person name="Yamamuro A."/>
            <person name="Miyahara M."/>
            <person name="Kouzuma A."/>
            <person name="Abe T."/>
            <person name="Watanabe K."/>
        </authorList>
    </citation>
    <scope>NUCLEOTIDE SEQUENCE [LARGE SCALE GENOMIC DNA]</scope>
    <source>
        <strain evidence="6 7">MMFC1</strain>
    </source>
</reference>
<feature type="domain" description="DUF1232" evidence="5">
    <location>
        <begin position="50"/>
        <end position="85"/>
    </location>
</feature>
<name>A0A348AGS2_9FIRM</name>
<dbReference type="RefSeq" id="WP_126306866.1">
    <property type="nucleotide sequence ID" value="NZ_AP018449.1"/>
</dbReference>
<dbReference type="Proteomes" id="UP000276437">
    <property type="component" value="Chromosome"/>
</dbReference>
<evidence type="ECO:0000313" key="6">
    <source>
        <dbReference type="EMBL" id="BBB90270.1"/>
    </source>
</evidence>
<evidence type="ECO:0000256" key="3">
    <source>
        <dbReference type="ARBA" id="ARBA00022989"/>
    </source>
</evidence>
<dbReference type="InterPro" id="IPR016983">
    <property type="entry name" value="UCP031804"/>
</dbReference>
<keyword evidence="3" id="KW-1133">Transmembrane helix</keyword>
<evidence type="ECO:0000313" key="7">
    <source>
        <dbReference type="Proteomes" id="UP000276437"/>
    </source>
</evidence>
<sequence>MSGNGFEKEYSEESFWKKVMNFAKKAGGKIIYIALLLYYAAQRPETPVWAKTVVYGALGYFICPIDAVPDVTPFVGFTDDFGVLVVAITTCAAFINQDVKDTARNRIREWFGDEILNDIDEVETLF</sequence>
<keyword evidence="4" id="KW-0472">Membrane</keyword>
<evidence type="ECO:0000256" key="2">
    <source>
        <dbReference type="ARBA" id="ARBA00022692"/>
    </source>
</evidence>
<accession>A0A348AGS2</accession>
<dbReference type="Pfam" id="PF06803">
    <property type="entry name" value="DUF1232"/>
    <property type="match status" value="1"/>
</dbReference>
<dbReference type="OrthoDB" id="9800202at2"/>
<protein>
    <recommendedName>
        <fullName evidence="5">DUF1232 domain-containing protein</fullName>
    </recommendedName>
</protein>
<keyword evidence="2" id="KW-0812">Transmembrane</keyword>
<dbReference type="KEGG" id="mana:MAMMFC1_00918"/>
<dbReference type="InterPro" id="IPR010652">
    <property type="entry name" value="DUF1232"/>
</dbReference>
<comment type="subcellular location">
    <subcellularLocation>
        <location evidence="1">Endomembrane system</location>
        <topology evidence="1">Multi-pass membrane protein</topology>
    </subcellularLocation>
</comment>
<evidence type="ECO:0000256" key="1">
    <source>
        <dbReference type="ARBA" id="ARBA00004127"/>
    </source>
</evidence>
<evidence type="ECO:0000256" key="4">
    <source>
        <dbReference type="ARBA" id="ARBA00023136"/>
    </source>
</evidence>